<evidence type="ECO:0000313" key="2">
    <source>
        <dbReference type="Proteomes" id="UP000008387"/>
    </source>
</evidence>
<reference evidence="1 2" key="1">
    <citation type="journal article" date="2011" name="J. Bacteriol.">
        <title>Genome sequence of Helicobacter bizzozeronii strain CIII-1, an isolate from human gastric mucosa.</title>
        <authorList>
            <person name="Schott T."/>
            <person name="Rossi M."/>
            <person name="Hanninen M.L."/>
        </authorList>
    </citation>
    <scope>NUCLEOTIDE SEQUENCE [LARGE SCALE GENOMIC DNA]</scope>
    <source>
        <strain evidence="1 2">CIII-1</strain>
    </source>
</reference>
<gene>
    <name evidence="1" type="ordered locus">HBZC1_10620</name>
</gene>
<dbReference type="EMBL" id="FR871757">
    <property type="protein sequence ID" value="CCB80048.1"/>
    <property type="molecule type" value="Genomic_DNA"/>
</dbReference>
<evidence type="ECO:0000313" key="1">
    <source>
        <dbReference type="EMBL" id="CCB80048.1"/>
    </source>
</evidence>
<dbReference type="HOGENOM" id="CLU_3153520_0_0_7"/>
<dbReference type="STRING" id="1002804.HBZC1_10620"/>
<accession>F8KT97</accession>
<proteinExistence type="predicted"/>
<dbReference type="Proteomes" id="UP000008387">
    <property type="component" value="Chromosome"/>
</dbReference>
<keyword evidence="2" id="KW-1185">Reference proteome</keyword>
<dbReference type="AlphaFoldDB" id="F8KT97"/>
<protein>
    <submittedName>
        <fullName evidence="1">Uncharacterized protein</fullName>
    </submittedName>
</protein>
<dbReference type="KEGG" id="hbi:HBZC1_10620"/>
<sequence length="48" mass="5218">MLLYPLFLTQGDSMQNALNQLTQQLKATKRAHRLFLSLAEDGRGGGGG</sequence>
<name>F8KT97_HELBC</name>
<organism evidence="1 2">
    <name type="scientific">Helicobacter bizzozeronii (strain CIII-1)</name>
    <dbReference type="NCBI Taxonomy" id="1002804"/>
    <lineage>
        <taxon>Bacteria</taxon>
        <taxon>Pseudomonadati</taxon>
        <taxon>Campylobacterota</taxon>
        <taxon>Epsilonproteobacteria</taxon>
        <taxon>Campylobacterales</taxon>
        <taxon>Helicobacteraceae</taxon>
        <taxon>Helicobacter</taxon>
    </lineage>
</organism>